<accession>A0ABT1RS39</accession>
<keyword evidence="2" id="KW-1185">Reference proteome</keyword>
<protein>
    <submittedName>
        <fullName evidence="1">Uncharacterized protein</fullName>
    </submittedName>
</protein>
<evidence type="ECO:0000313" key="1">
    <source>
        <dbReference type="EMBL" id="MCQ4637691.1"/>
    </source>
</evidence>
<sequence length="101" mass="11686">MKQQAVKKIREEIEAETDEMTKLFGQQVIDIIESTNDFGQVLQEDKTLKACKKTMDDYAWEHKKGNRSCVAPKQAEDIIKTYYGINKTKESRSVIDIMDLL</sequence>
<name>A0ABT1RS39_9FIRM</name>
<dbReference type="EMBL" id="JANFXK010000015">
    <property type="protein sequence ID" value="MCQ4637691.1"/>
    <property type="molecule type" value="Genomic_DNA"/>
</dbReference>
<reference evidence="1 2" key="1">
    <citation type="submission" date="2022-06" db="EMBL/GenBank/DDBJ databases">
        <title>Isolation of gut microbiota from human fecal samples.</title>
        <authorList>
            <person name="Pamer E.G."/>
            <person name="Barat B."/>
            <person name="Waligurski E."/>
            <person name="Medina S."/>
            <person name="Paddock L."/>
            <person name="Mostad J."/>
        </authorList>
    </citation>
    <scope>NUCLEOTIDE SEQUENCE [LARGE SCALE GENOMIC DNA]</scope>
    <source>
        <strain evidence="1 2">SL.3.17</strain>
    </source>
</reference>
<proteinExistence type="predicted"/>
<dbReference type="RefSeq" id="WP_256132872.1">
    <property type="nucleotide sequence ID" value="NZ_JANFXK010000015.1"/>
</dbReference>
<dbReference type="Proteomes" id="UP001524502">
    <property type="component" value="Unassembled WGS sequence"/>
</dbReference>
<evidence type="ECO:0000313" key="2">
    <source>
        <dbReference type="Proteomes" id="UP001524502"/>
    </source>
</evidence>
<comment type="caution">
    <text evidence="1">The sequence shown here is derived from an EMBL/GenBank/DDBJ whole genome shotgun (WGS) entry which is preliminary data.</text>
</comment>
<organism evidence="1 2">
    <name type="scientific">Anaerovorax odorimutans</name>
    <dbReference type="NCBI Taxonomy" id="109327"/>
    <lineage>
        <taxon>Bacteria</taxon>
        <taxon>Bacillati</taxon>
        <taxon>Bacillota</taxon>
        <taxon>Clostridia</taxon>
        <taxon>Peptostreptococcales</taxon>
        <taxon>Anaerovoracaceae</taxon>
        <taxon>Anaerovorax</taxon>
    </lineage>
</organism>
<gene>
    <name evidence="1" type="ORF">NE619_13235</name>
</gene>